<proteinExistence type="predicted"/>
<sequence>MFITFGKHTKWQVPFLASCTALSQIGKCQCIHFKV</sequence>
<accession>A0A0E9R0V3</accession>
<reference evidence="1" key="2">
    <citation type="journal article" date="2015" name="Fish Shellfish Immunol.">
        <title>Early steps in the European eel (Anguilla anguilla)-Vibrio vulnificus interaction in the gills: Role of the RtxA13 toxin.</title>
        <authorList>
            <person name="Callol A."/>
            <person name="Pajuelo D."/>
            <person name="Ebbesson L."/>
            <person name="Teles M."/>
            <person name="MacKenzie S."/>
            <person name="Amaro C."/>
        </authorList>
    </citation>
    <scope>NUCLEOTIDE SEQUENCE</scope>
</reference>
<protein>
    <submittedName>
        <fullName evidence="1">Uncharacterized protein</fullName>
    </submittedName>
</protein>
<reference evidence="1" key="1">
    <citation type="submission" date="2014-11" db="EMBL/GenBank/DDBJ databases">
        <authorList>
            <person name="Amaro Gonzalez C."/>
        </authorList>
    </citation>
    <scope>NUCLEOTIDE SEQUENCE</scope>
</reference>
<dbReference type="AlphaFoldDB" id="A0A0E9R0V3"/>
<dbReference type="EMBL" id="GBXM01085781">
    <property type="protein sequence ID" value="JAH22796.1"/>
    <property type="molecule type" value="Transcribed_RNA"/>
</dbReference>
<dbReference type="EMBL" id="GBXM01084714">
    <property type="protein sequence ID" value="JAH23863.1"/>
    <property type="molecule type" value="Transcribed_RNA"/>
</dbReference>
<organism evidence="1">
    <name type="scientific">Anguilla anguilla</name>
    <name type="common">European freshwater eel</name>
    <name type="synonym">Muraena anguilla</name>
    <dbReference type="NCBI Taxonomy" id="7936"/>
    <lineage>
        <taxon>Eukaryota</taxon>
        <taxon>Metazoa</taxon>
        <taxon>Chordata</taxon>
        <taxon>Craniata</taxon>
        <taxon>Vertebrata</taxon>
        <taxon>Euteleostomi</taxon>
        <taxon>Actinopterygii</taxon>
        <taxon>Neopterygii</taxon>
        <taxon>Teleostei</taxon>
        <taxon>Anguilliformes</taxon>
        <taxon>Anguillidae</taxon>
        <taxon>Anguilla</taxon>
    </lineage>
</organism>
<name>A0A0E9R0V3_ANGAN</name>
<evidence type="ECO:0000313" key="1">
    <source>
        <dbReference type="EMBL" id="JAH22796.1"/>
    </source>
</evidence>